<reference evidence="4" key="1">
    <citation type="journal article" date="2012" name="Proc. Natl. Acad. Sci. U.S.A.">
        <title>Genome sequence of the button mushroom Agaricus bisporus reveals mechanisms governing adaptation to a humic-rich ecological niche.</title>
        <authorList>
            <person name="Morin E."/>
            <person name="Kohler A."/>
            <person name="Baker A.R."/>
            <person name="Foulongne-Oriol M."/>
            <person name="Lombard V."/>
            <person name="Nagy L.G."/>
            <person name="Ohm R.A."/>
            <person name="Patyshakuliyeva A."/>
            <person name="Brun A."/>
            <person name="Aerts A.L."/>
            <person name="Bailey A.M."/>
            <person name="Billette C."/>
            <person name="Coutinho P.M."/>
            <person name="Deakin G."/>
            <person name="Doddapaneni H."/>
            <person name="Floudas D."/>
            <person name="Grimwood J."/>
            <person name="Hilden K."/>
            <person name="Kuees U."/>
            <person name="LaButti K.M."/>
            <person name="Lapidus A."/>
            <person name="Lindquist E.A."/>
            <person name="Lucas S.M."/>
            <person name="Murat C."/>
            <person name="Riley R.W."/>
            <person name="Salamov A.A."/>
            <person name="Schmutz J."/>
            <person name="Subramanian V."/>
            <person name="Woesten H.A.B."/>
            <person name="Xu J."/>
            <person name="Eastwood D.C."/>
            <person name="Foster G.D."/>
            <person name="Sonnenberg A.S."/>
            <person name="Cullen D."/>
            <person name="de Vries R.P."/>
            <person name="Lundell T."/>
            <person name="Hibbett D.S."/>
            <person name="Henrissat B."/>
            <person name="Burton K.S."/>
            <person name="Kerrigan R.W."/>
            <person name="Challen M.P."/>
            <person name="Grigoriev I.V."/>
            <person name="Martin F."/>
        </authorList>
    </citation>
    <scope>NUCLEOTIDE SEQUENCE [LARGE SCALE GENOMIC DNA]</scope>
    <source>
        <strain evidence="4">JB137-S8 / ATCC MYA-4627 / FGSC 10392</strain>
    </source>
</reference>
<dbReference type="KEGG" id="abp:AGABI1DRAFT85947"/>
<dbReference type="Proteomes" id="UP000008493">
    <property type="component" value="Unassembled WGS sequence"/>
</dbReference>
<dbReference type="GeneID" id="18832100"/>
<keyword evidence="4" id="KW-1185">Reference proteome</keyword>
<dbReference type="AlphaFoldDB" id="K5WSA9"/>
<feature type="region of interest" description="Disordered" evidence="1">
    <location>
        <begin position="57"/>
        <end position="76"/>
    </location>
</feature>
<evidence type="ECO:0000256" key="1">
    <source>
        <dbReference type="SAM" id="MobiDB-lite"/>
    </source>
</evidence>
<dbReference type="OMA" id="SELPINW"/>
<keyword evidence="2" id="KW-0472">Membrane</keyword>
<evidence type="ECO:0000313" key="3">
    <source>
        <dbReference type="EMBL" id="EKM78296.1"/>
    </source>
</evidence>
<dbReference type="eggNOG" id="ENOG502TE73">
    <property type="taxonomic scope" value="Eukaryota"/>
</dbReference>
<organism evidence="3 4">
    <name type="scientific">Agaricus bisporus var. burnettii (strain JB137-S8 / ATCC MYA-4627 / FGSC 10392)</name>
    <name type="common">White button mushroom</name>
    <dbReference type="NCBI Taxonomy" id="597362"/>
    <lineage>
        <taxon>Eukaryota</taxon>
        <taxon>Fungi</taxon>
        <taxon>Dikarya</taxon>
        <taxon>Basidiomycota</taxon>
        <taxon>Agaricomycotina</taxon>
        <taxon>Agaricomycetes</taxon>
        <taxon>Agaricomycetidae</taxon>
        <taxon>Agaricales</taxon>
        <taxon>Agaricineae</taxon>
        <taxon>Agaricaceae</taxon>
        <taxon>Agaricus</taxon>
    </lineage>
</organism>
<dbReference type="OrthoDB" id="2791511at2759"/>
<accession>K5WSA9</accession>
<gene>
    <name evidence="3" type="ORF">AGABI1DRAFT_85947</name>
</gene>
<keyword evidence="2" id="KW-0812">Transmembrane</keyword>
<sequence length="179" mass="20034">MFIRLSSTVPFHLSTPNSILFSLLASVFLLAVIRAALLFLRSRSSLSQEKRKLVGIQTENAEQEESQSSPSSPTSRGWACFKWDNLPTLPVSLKLNENDMKGQGVGFVAQQRSAAQPWRRAGPAFESPLPAMYQTDVPVSMAKMIMSRHTFRRPAPRPPPRASKPGSQMQYTRRPTFMV</sequence>
<keyword evidence="2" id="KW-1133">Transmembrane helix</keyword>
<dbReference type="RefSeq" id="XP_007330978.1">
    <property type="nucleotide sequence ID" value="XM_007330916.1"/>
</dbReference>
<evidence type="ECO:0000256" key="2">
    <source>
        <dbReference type="SAM" id="Phobius"/>
    </source>
</evidence>
<feature type="region of interest" description="Disordered" evidence="1">
    <location>
        <begin position="151"/>
        <end position="179"/>
    </location>
</feature>
<dbReference type="HOGENOM" id="CLU_1326458_0_0_1"/>
<protein>
    <submittedName>
        <fullName evidence="3">Uncharacterized protein</fullName>
    </submittedName>
</protein>
<feature type="transmembrane region" description="Helical" evidence="2">
    <location>
        <begin position="20"/>
        <end position="40"/>
    </location>
</feature>
<name>K5WSA9_AGABU</name>
<proteinExistence type="predicted"/>
<evidence type="ECO:0000313" key="4">
    <source>
        <dbReference type="Proteomes" id="UP000008493"/>
    </source>
</evidence>
<dbReference type="EMBL" id="JH971392">
    <property type="protein sequence ID" value="EKM78296.1"/>
    <property type="molecule type" value="Genomic_DNA"/>
</dbReference>
<dbReference type="InParanoid" id="K5WSA9"/>